<evidence type="ECO:0000313" key="2">
    <source>
        <dbReference type="Proteomes" id="UP000315343"/>
    </source>
</evidence>
<accession>A0A562JH52</accession>
<dbReference type="AlphaFoldDB" id="A0A562JH52"/>
<dbReference type="EMBL" id="VLKH01000002">
    <property type="protein sequence ID" value="TWH82313.1"/>
    <property type="molecule type" value="Genomic_DNA"/>
</dbReference>
<gene>
    <name evidence="1" type="ORF">LY60_00611</name>
</gene>
<keyword evidence="2" id="KW-1185">Reference proteome</keyword>
<proteinExistence type="predicted"/>
<reference evidence="1 2" key="1">
    <citation type="submission" date="2019-07" db="EMBL/GenBank/DDBJ databases">
        <title>Genomic Encyclopedia of Type Strains, Phase I: the one thousand microbial genomes (KMG-I) project.</title>
        <authorList>
            <person name="Kyrpides N."/>
        </authorList>
    </citation>
    <scope>NUCLEOTIDE SEQUENCE [LARGE SCALE GENOMIC DNA]</scope>
    <source>
        <strain evidence="1 2">DSM 13558</strain>
    </source>
</reference>
<dbReference type="Proteomes" id="UP000315343">
    <property type="component" value="Unassembled WGS sequence"/>
</dbReference>
<organism evidence="1 2">
    <name type="scientific">Sedimentibacter saalensis</name>
    <dbReference type="NCBI Taxonomy" id="130788"/>
    <lineage>
        <taxon>Bacteria</taxon>
        <taxon>Bacillati</taxon>
        <taxon>Bacillota</taxon>
        <taxon>Tissierellia</taxon>
        <taxon>Sedimentibacter</taxon>
    </lineage>
</organism>
<sequence length="52" mass="5830">MSDQIILKVNGQEIAMVPFVQKILMNTIEAVTKELNGCPENGDIEISIKREK</sequence>
<evidence type="ECO:0000313" key="1">
    <source>
        <dbReference type="EMBL" id="TWH82313.1"/>
    </source>
</evidence>
<dbReference type="RefSeq" id="WP_170226092.1">
    <property type="nucleotide sequence ID" value="NZ_DAMBUX010000001.1"/>
</dbReference>
<name>A0A562JH52_9FIRM</name>
<comment type="caution">
    <text evidence="1">The sequence shown here is derived from an EMBL/GenBank/DDBJ whole genome shotgun (WGS) entry which is preliminary data.</text>
</comment>
<protein>
    <submittedName>
        <fullName evidence="1">Molybdopterin-guanine dinucleotide biosynthesis protein B</fullName>
    </submittedName>
</protein>